<comment type="caution">
    <text evidence="1">The sequence shown here is derived from an EMBL/GenBank/DDBJ whole genome shotgun (WGS) entry which is preliminary data.</text>
</comment>
<name>A0AAD3SA19_NEPGR</name>
<evidence type="ECO:0000313" key="2">
    <source>
        <dbReference type="Proteomes" id="UP001279734"/>
    </source>
</evidence>
<keyword evidence="2" id="KW-1185">Reference proteome</keyword>
<proteinExistence type="predicted"/>
<evidence type="ECO:0000313" key="1">
    <source>
        <dbReference type="EMBL" id="GMH07120.1"/>
    </source>
</evidence>
<gene>
    <name evidence="1" type="ORF">Nepgr_008960</name>
</gene>
<protein>
    <submittedName>
        <fullName evidence="1">Uncharacterized protein</fullName>
    </submittedName>
</protein>
<accession>A0AAD3SA19</accession>
<organism evidence="1 2">
    <name type="scientific">Nepenthes gracilis</name>
    <name type="common">Slender pitcher plant</name>
    <dbReference type="NCBI Taxonomy" id="150966"/>
    <lineage>
        <taxon>Eukaryota</taxon>
        <taxon>Viridiplantae</taxon>
        <taxon>Streptophyta</taxon>
        <taxon>Embryophyta</taxon>
        <taxon>Tracheophyta</taxon>
        <taxon>Spermatophyta</taxon>
        <taxon>Magnoliopsida</taxon>
        <taxon>eudicotyledons</taxon>
        <taxon>Gunneridae</taxon>
        <taxon>Pentapetalae</taxon>
        <taxon>Caryophyllales</taxon>
        <taxon>Nepenthaceae</taxon>
        <taxon>Nepenthes</taxon>
    </lineage>
</organism>
<sequence>MQDVANEALGFRQRGFCYGYPHKETDNQIASSLISLRRRFHLFFDCFNLPSPSLCSRPRDRRSFGLEILKPHFESEHTVFASKSGNLYDIFCVSEL</sequence>
<dbReference type="AlphaFoldDB" id="A0AAD3SA19"/>
<dbReference type="Proteomes" id="UP001279734">
    <property type="component" value="Unassembled WGS sequence"/>
</dbReference>
<dbReference type="EMBL" id="BSYO01000007">
    <property type="protein sequence ID" value="GMH07120.1"/>
    <property type="molecule type" value="Genomic_DNA"/>
</dbReference>
<reference evidence="1" key="1">
    <citation type="submission" date="2023-05" db="EMBL/GenBank/DDBJ databases">
        <title>Nepenthes gracilis genome sequencing.</title>
        <authorList>
            <person name="Fukushima K."/>
        </authorList>
    </citation>
    <scope>NUCLEOTIDE SEQUENCE</scope>
    <source>
        <strain evidence="1">SING2019-196</strain>
    </source>
</reference>